<keyword evidence="3" id="KW-0945">Host-virus interaction</keyword>
<comment type="caution">
    <text evidence="12">Lacks conserved residue(s) required for the propagation of feature annotation.</text>
</comment>
<evidence type="ECO:0000256" key="4">
    <source>
        <dbReference type="ARBA" id="ARBA00022692"/>
    </source>
</evidence>
<keyword evidence="17" id="KW-1185">Reference proteome</keyword>
<evidence type="ECO:0000256" key="7">
    <source>
        <dbReference type="ARBA" id="ARBA00022989"/>
    </source>
</evidence>
<evidence type="ECO:0000256" key="8">
    <source>
        <dbReference type="ARBA" id="ARBA00023136"/>
    </source>
</evidence>
<name>A0AAY4BCJ4_9TELE</name>
<dbReference type="PANTHER" id="PTHR46838">
    <property type="entry name" value="TUMOR NECROSIS FACTOR RECEPTOR SUPERFAMILY MEMBER 14"/>
    <property type="match status" value="1"/>
</dbReference>
<dbReference type="GO" id="GO:0006955">
    <property type="term" value="P:immune response"/>
    <property type="evidence" value="ECO:0007669"/>
    <property type="project" value="InterPro"/>
</dbReference>
<comment type="subcellular location">
    <subcellularLocation>
        <location evidence="1">Membrane</location>
        <topology evidence="1">Single-pass type I membrane protein</topology>
    </subcellularLocation>
</comment>
<proteinExistence type="predicted"/>
<dbReference type="GeneTree" id="ENSGT00950000183126"/>
<reference evidence="16" key="2">
    <citation type="submission" date="2025-08" db="UniProtKB">
        <authorList>
            <consortium name="Ensembl"/>
        </authorList>
    </citation>
    <scope>IDENTIFICATION</scope>
</reference>
<keyword evidence="11" id="KW-0325">Glycoprotein</keyword>
<dbReference type="GO" id="GO:0007165">
    <property type="term" value="P:signal transduction"/>
    <property type="evidence" value="ECO:0007669"/>
    <property type="project" value="InterPro"/>
</dbReference>
<dbReference type="InterPro" id="IPR008063">
    <property type="entry name" value="Fas_rcpt"/>
</dbReference>
<reference evidence="16 17" key="1">
    <citation type="submission" date="2020-06" db="EMBL/GenBank/DDBJ databases">
        <authorList>
            <consortium name="Wellcome Sanger Institute Data Sharing"/>
        </authorList>
    </citation>
    <scope>NUCLEOTIDE SEQUENCE [LARGE SCALE GENOMIC DNA]</scope>
</reference>
<dbReference type="CDD" id="cd13405">
    <property type="entry name" value="TNFRSF14_teleost"/>
    <property type="match status" value="1"/>
</dbReference>
<dbReference type="SUPFAM" id="SSF57586">
    <property type="entry name" value="TNF receptor-like"/>
    <property type="match status" value="2"/>
</dbReference>
<dbReference type="GO" id="GO:0046642">
    <property type="term" value="P:negative regulation of alpha-beta T cell proliferation"/>
    <property type="evidence" value="ECO:0007669"/>
    <property type="project" value="TreeGrafter"/>
</dbReference>
<evidence type="ECO:0000256" key="2">
    <source>
        <dbReference type="ARBA" id="ARBA00022553"/>
    </source>
</evidence>
<evidence type="ECO:0000256" key="3">
    <source>
        <dbReference type="ARBA" id="ARBA00022581"/>
    </source>
</evidence>
<keyword evidence="6" id="KW-0677">Repeat</keyword>
<dbReference type="GO" id="GO:2000406">
    <property type="term" value="P:positive regulation of T cell migration"/>
    <property type="evidence" value="ECO:0007669"/>
    <property type="project" value="TreeGrafter"/>
</dbReference>
<dbReference type="GO" id="GO:0006915">
    <property type="term" value="P:apoptotic process"/>
    <property type="evidence" value="ECO:0007669"/>
    <property type="project" value="InterPro"/>
</dbReference>
<evidence type="ECO:0000256" key="1">
    <source>
        <dbReference type="ARBA" id="ARBA00004479"/>
    </source>
</evidence>
<evidence type="ECO:0000256" key="13">
    <source>
        <dbReference type="SAM" id="Phobius"/>
    </source>
</evidence>
<dbReference type="FunFam" id="2.10.50.10:FF:000009">
    <property type="entry name" value="Tumor necrosis factor receptor superfamily member 14"/>
    <property type="match status" value="1"/>
</dbReference>
<evidence type="ECO:0000256" key="14">
    <source>
        <dbReference type="SAM" id="SignalP"/>
    </source>
</evidence>
<accession>A0AAY4BCJ4</accession>
<keyword evidence="2" id="KW-0597">Phosphoprotein</keyword>
<protein>
    <recommendedName>
        <fullName evidence="15">TNFR-Cys domain-containing protein</fullName>
    </recommendedName>
</protein>
<organism evidence="16 17">
    <name type="scientific">Denticeps clupeoides</name>
    <name type="common">denticle herring</name>
    <dbReference type="NCBI Taxonomy" id="299321"/>
    <lineage>
        <taxon>Eukaryota</taxon>
        <taxon>Metazoa</taxon>
        <taxon>Chordata</taxon>
        <taxon>Craniata</taxon>
        <taxon>Vertebrata</taxon>
        <taxon>Euteleostomi</taxon>
        <taxon>Actinopterygii</taxon>
        <taxon>Neopterygii</taxon>
        <taxon>Teleostei</taxon>
        <taxon>Clupei</taxon>
        <taxon>Clupeiformes</taxon>
        <taxon>Denticipitoidei</taxon>
        <taxon>Denticipitidae</taxon>
        <taxon>Denticeps</taxon>
    </lineage>
</organism>
<dbReference type="Proteomes" id="UP000694580">
    <property type="component" value="Chromosome 10"/>
</dbReference>
<keyword evidence="5 14" id="KW-0732">Signal</keyword>
<dbReference type="PRINTS" id="PR01680">
    <property type="entry name" value="TNFACTORR6"/>
</dbReference>
<feature type="chain" id="PRO_5044303186" description="TNFR-Cys domain-containing protein" evidence="14">
    <location>
        <begin position="34"/>
        <end position="243"/>
    </location>
</feature>
<feature type="disulfide bond" evidence="12">
    <location>
        <begin position="66"/>
        <end position="81"/>
    </location>
</feature>
<feature type="repeat" description="TNFR-Cys" evidence="12">
    <location>
        <begin position="65"/>
        <end position="107"/>
    </location>
</feature>
<evidence type="ECO:0000256" key="10">
    <source>
        <dbReference type="ARBA" id="ARBA00023170"/>
    </source>
</evidence>
<evidence type="ECO:0000313" key="16">
    <source>
        <dbReference type="Ensembl" id="ENSDCDP00010018673.1"/>
    </source>
</evidence>
<dbReference type="GO" id="GO:0050829">
    <property type="term" value="P:defense response to Gram-negative bacterium"/>
    <property type="evidence" value="ECO:0007669"/>
    <property type="project" value="TreeGrafter"/>
</dbReference>
<feature type="domain" description="TNFR-Cys" evidence="15">
    <location>
        <begin position="65"/>
        <end position="107"/>
    </location>
</feature>
<dbReference type="Ensembl" id="ENSDCDT00010019755.1">
    <property type="protein sequence ID" value="ENSDCDP00010018673.1"/>
    <property type="gene ID" value="ENSDCDG00010008450.1"/>
</dbReference>
<dbReference type="PROSITE" id="PS00652">
    <property type="entry name" value="TNFR_NGFR_1"/>
    <property type="match status" value="2"/>
</dbReference>
<gene>
    <name evidence="16" type="primary">LOC114797617</name>
</gene>
<dbReference type="GO" id="GO:0050830">
    <property type="term" value="P:defense response to Gram-positive bacterium"/>
    <property type="evidence" value="ECO:0007669"/>
    <property type="project" value="TreeGrafter"/>
</dbReference>
<dbReference type="AlphaFoldDB" id="A0AAY4BCJ4"/>
<evidence type="ECO:0000256" key="5">
    <source>
        <dbReference type="ARBA" id="ARBA00022729"/>
    </source>
</evidence>
<dbReference type="Pfam" id="PF00020">
    <property type="entry name" value="TNFR_c6"/>
    <property type="match status" value="2"/>
</dbReference>
<evidence type="ECO:0000256" key="9">
    <source>
        <dbReference type="ARBA" id="ARBA00023157"/>
    </source>
</evidence>
<dbReference type="SMART" id="SM00208">
    <property type="entry name" value="TNFR"/>
    <property type="match status" value="4"/>
</dbReference>
<reference evidence="16" key="3">
    <citation type="submission" date="2025-09" db="UniProtKB">
        <authorList>
            <consortium name="Ensembl"/>
        </authorList>
    </citation>
    <scope>IDENTIFICATION</scope>
</reference>
<sequence>MNATMNSVLKAELILVSVGLILNLLPCYGCGQAEYMIGIECCPMCSPGYFVVRHCTEYTSTACLPCSPNTFIDTSNGLIKCFSCTICDSRNGLKVKKSCSTSSDTVCEPLEGFFCIDPDKKTCRAAEEHLKCTPGQYIKQNGTASTDTICGDCAGDTYSDGSFMSCRQHTQCEVMGLQVVKEGTVSSNTECGERPLPHIIIIIPVVLLAVIIAFIIFICIWKKKKRKIRKKKTSRTELAALKP</sequence>
<dbReference type="GO" id="GO:0009897">
    <property type="term" value="C:external side of plasma membrane"/>
    <property type="evidence" value="ECO:0007669"/>
    <property type="project" value="TreeGrafter"/>
</dbReference>
<keyword evidence="7 13" id="KW-1133">Transmembrane helix</keyword>
<dbReference type="GeneID" id="114797617"/>
<dbReference type="Gene3D" id="2.10.50.10">
    <property type="entry name" value="Tumor Necrosis Factor Receptor, subunit A, domain 2"/>
    <property type="match status" value="4"/>
</dbReference>
<evidence type="ECO:0000256" key="12">
    <source>
        <dbReference type="PROSITE-ProRule" id="PRU00206"/>
    </source>
</evidence>
<feature type="signal peptide" evidence="14">
    <location>
        <begin position="1"/>
        <end position="33"/>
    </location>
</feature>
<keyword evidence="8 13" id="KW-0472">Membrane</keyword>
<dbReference type="GO" id="GO:0002720">
    <property type="term" value="P:positive regulation of cytokine production involved in immune response"/>
    <property type="evidence" value="ECO:0007669"/>
    <property type="project" value="TreeGrafter"/>
</dbReference>
<evidence type="ECO:0000313" key="17">
    <source>
        <dbReference type="Proteomes" id="UP000694580"/>
    </source>
</evidence>
<keyword evidence="10" id="KW-0675">Receptor</keyword>
<dbReference type="InterPro" id="IPR001368">
    <property type="entry name" value="TNFR/NGFR_Cys_rich_reg"/>
</dbReference>
<dbReference type="GO" id="GO:0004888">
    <property type="term" value="F:transmembrane signaling receptor activity"/>
    <property type="evidence" value="ECO:0007669"/>
    <property type="project" value="InterPro"/>
</dbReference>
<dbReference type="RefSeq" id="XP_028848342.1">
    <property type="nucleotide sequence ID" value="XM_028992509.1"/>
</dbReference>
<dbReference type="PANTHER" id="PTHR46838:SF1">
    <property type="entry name" value="TUMOR NECROSIS FACTOR RECEPTOR SUPERFAMILY MEMBER 14"/>
    <property type="match status" value="1"/>
</dbReference>
<evidence type="ECO:0000256" key="6">
    <source>
        <dbReference type="ARBA" id="ARBA00022737"/>
    </source>
</evidence>
<keyword evidence="4 13" id="KW-0812">Transmembrane</keyword>
<feature type="transmembrane region" description="Helical" evidence="13">
    <location>
        <begin position="196"/>
        <end position="221"/>
    </location>
</feature>
<evidence type="ECO:0000256" key="11">
    <source>
        <dbReference type="ARBA" id="ARBA00023180"/>
    </source>
</evidence>
<dbReference type="FunFam" id="2.10.50.10:FF:000007">
    <property type="entry name" value="TNF receptor superfamily member 14"/>
    <property type="match status" value="1"/>
</dbReference>
<evidence type="ECO:0000259" key="15">
    <source>
        <dbReference type="PROSITE" id="PS50050"/>
    </source>
</evidence>
<keyword evidence="9 12" id="KW-1015">Disulfide bond</keyword>
<dbReference type="PROSITE" id="PS50050">
    <property type="entry name" value="TNFR_NGFR_2"/>
    <property type="match status" value="1"/>
</dbReference>